<feature type="active site" description="Schiff-base intermediate with substrate" evidence="12 14">
    <location>
        <position position="163"/>
    </location>
</feature>
<dbReference type="GO" id="GO:0008840">
    <property type="term" value="F:4-hydroxy-tetrahydrodipicolinate synthase activity"/>
    <property type="evidence" value="ECO:0007669"/>
    <property type="project" value="UniProtKB-UniRule"/>
</dbReference>
<dbReference type="SUPFAM" id="SSF51569">
    <property type="entry name" value="Aldolase"/>
    <property type="match status" value="1"/>
</dbReference>
<comment type="pathway">
    <text evidence="2 12">Amino-acid biosynthesis; L-lysine biosynthesis via DAP pathway; (S)-tetrahydrodipicolinate from L-aspartate: step 3/4.</text>
</comment>
<dbReference type="InterPro" id="IPR002220">
    <property type="entry name" value="DapA-like"/>
</dbReference>
<sequence length="296" mass="31976">MELAKGIIPAMVTPFDEQEELNEQALCLMVERFRSAGVHGLFCLGTNGEFFSLSFEEKVRIAEIIVREAKGRVPVYAGAGCASTLETVRLAKRLQEAGVDALSVITPYFLSFTQQELIYHFEQVAAAVAIPVLLYNIPARTGNALQPKTVAELAKIPNIVGIKDSSGSFDMILQYIGQTPDSFSVMAGTDSLILPTLMAGGSGAIAATANVFPAQVAAIYEHFQAEQYREAEEAQRVLRDLRSAFSLGTLPSVLKAVLNEIGVPAGPSRRPVAPLTPAAYGELKLMVEKYRQQGLL</sequence>
<evidence type="ECO:0000256" key="2">
    <source>
        <dbReference type="ARBA" id="ARBA00005120"/>
    </source>
</evidence>
<feature type="active site" description="Proton donor/acceptor" evidence="12 14">
    <location>
        <position position="135"/>
    </location>
</feature>
<dbReference type="InterPro" id="IPR020625">
    <property type="entry name" value="Schiff_base-form_aldolases_AS"/>
</dbReference>
<name>A0A1B2DEI9_9BACL</name>
<evidence type="ECO:0000256" key="13">
    <source>
        <dbReference type="PIRNR" id="PIRNR001365"/>
    </source>
</evidence>
<gene>
    <name evidence="12" type="primary">dapA</name>
    <name evidence="16" type="ORF">BBD42_06365</name>
</gene>
<evidence type="ECO:0000256" key="9">
    <source>
        <dbReference type="ARBA" id="ARBA00023239"/>
    </source>
</evidence>
<dbReference type="RefSeq" id="WP_099517496.1">
    <property type="nucleotide sequence ID" value="NZ_CP016808.1"/>
</dbReference>
<evidence type="ECO:0000256" key="7">
    <source>
        <dbReference type="ARBA" id="ARBA00022915"/>
    </source>
</evidence>
<dbReference type="HAMAP" id="MF_00418">
    <property type="entry name" value="DapA"/>
    <property type="match status" value="1"/>
</dbReference>
<dbReference type="UniPathway" id="UPA00034">
    <property type="reaction ID" value="UER00017"/>
</dbReference>
<dbReference type="PRINTS" id="PR00146">
    <property type="entry name" value="DHPICSNTHASE"/>
</dbReference>
<comment type="catalytic activity">
    <reaction evidence="11 12">
        <text>L-aspartate 4-semialdehyde + pyruvate = (2S,4S)-4-hydroxy-2,3,4,5-tetrahydrodipicolinate + H2O + H(+)</text>
        <dbReference type="Rhea" id="RHEA:34171"/>
        <dbReference type="ChEBI" id="CHEBI:15361"/>
        <dbReference type="ChEBI" id="CHEBI:15377"/>
        <dbReference type="ChEBI" id="CHEBI:15378"/>
        <dbReference type="ChEBI" id="CHEBI:67139"/>
        <dbReference type="ChEBI" id="CHEBI:537519"/>
        <dbReference type="EC" id="4.3.3.7"/>
    </reaction>
</comment>
<keyword evidence="9 12" id="KW-0456">Lyase</keyword>
<dbReference type="PANTHER" id="PTHR12128">
    <property type="entry name" value="DIHYDRODIPICOLINATE SYNTHASE"/>
    <property type="match status" value="1"/>
</dbReference>
<dbReference type="GO" id="GO:0019877">
    <property type="term" value="P:diaminopimelate biosynthetic process"/>
    <property type="evidence" value="ECO:0007669"/>
    <property type="project" value="UniProtKB-UniRule"/>
</dbReference>
<comment type="subunit">
    <text evidence="12">Homotetramer; dimer of dimers.</text>
</comment>
<dbReference type="GO" id="GO:0009089">
    <property type="term" value="P:lysine biosynthetic process via diaminopimelate"/>
    <property type="evidence" value="ECO:0007669"/>
    <property type="project" value="UniProtKB-UniRule"/>
</dbReference>
<evidence type="ECO:0000256" key="1">
    <source>
        <dbReference type="ARBA" id="ARBA00003294"/>
    </source>
</evidence>
<dbReference type="PANTHER" id="PTHR12128:SF66">
    <property type="entry name" value="4-HYDROXY-2-OXOGLUTARATE ALDOLASE, MITOCHONDRIAL"/>
    <property type="match status" value="1"/>
</dbReference>
<dbReference type="PROSITE" id="PS00666">
    <property type="entry name" value="DHDPS_2"/>
    <property type="match status" value="1"/>
</dbReference>
<organism evidence="16">
    <name type="scientific">Paenibacillus sp. BIHB 4019</name>
    <dbReference type="NCBI Taxonomy" id="1870819"/>
    <lineage>
        <taxon>Bacteria</taxon>
        <taxon>Bacillati</taxon>
        <taxon>Bacillota</taxon>
        <taxon>Bacilli</taxon>
        <taxon>Bacillales</taxon>
        <taxon>Paenibacillaceae</taxon>
        <taxon>Paenibacillus</taxon>
    </lineage>
</organism>
<dbReference type="NCBIfam" id="TIGR00674">
    <property type="entry name" value="dapA"/>
    <property type="match status" value="1"/>
</dbReference>
<proteinExistence type="inferred from homology"/>
<dbReference type="Pfam" id="PF00701">
    <property type="entry name" value="DHDPS"/>
    <property type="match status" value="1"/>
</dbReference>
<comment type="similarity">
    <text evidence="3 12 13">Belongs to the DapA family.</text>
</comment>
<evidence type="ECO:0000256" key="4">
    <source>
        <dbReference type="ARBA" id="ARBA00012086"/>
    </source>
</evidence>
<feature type="site" description="Part of a proton relay during catalysis" evidence="12">
    <location>
        <position position="46"/>
    </location>
</feature>
<dbReference type="SMART" id="SM01130">
    <property type="entry name" value="DHDPS"/>
    <property type="match status" value="1"/>
</dbReference>
<dbReference type="GO" id="GO:0005737">
    <property type="term" value="C:cytoplasm"/>
    <property type="evidence" value="ECO:0007669"/>
    <property type="project" value="UniProtKB-SubCell"/>
</dbReference>
<dbReference type="InterPro" id="IPR005263">
    <property type="entry name" value="DapA"/>
</dbReference>
<comment type="function">
    <text evidence="1 12">Catalyzes the condensation of (S)-aspartate-beta-semialdehyde [(S)-ASA] and pyruvate to 4-hydroxy-tetrahydrodipicolinate (HTPA).</text>
</comment>
<evidence type="ECO:0000256" key="3">
    <source>
        <dbReference type="ARBA" id="ARBA00007592"/>
    </source>
</evidence>
<feature type="binding site" evidence="12 15">
    <location>
        <position position="205"/>
    </location>
    <ligand>
        <name>pyruvate</name>
        <dbReference type="ChEBI" id="CHEBI:15361"/>
    </ligand>
</feature>
<evidence type="ECO:0000256" key="6">
    <source>
        <dbReference type="ARBA" id="ARBA00022605"/>
    </source>
</evidence>
<evidence type="ECO:0000256" key="5">
    <source>
        <dbReference type="ARBA" id="ARBA00022490"/>
    </source>
</evidence>
<keyword evidence="6 12" id="KW-0028">Amino-acid biosynthesis</keyword>
<dbReference type="AlphaFoldDB" id="A0A1B2DEI9"/>
<protein>
    <recommendedName>
        <fullName evidence="4 12">4-hydroxy-tetrahydrodipicolinate synthase</fullName>
        <shortName evidence="12">HTPA synthase</shortName>
        <ecNumber evidence="4 12">4.3.3.7</ecNumber>
    </recommendedName>
</protein>
<evidence type="ECO:0000313" key="16">
    <source>
        <dbReference type="EMBL" id="ANY66123.1"/>
    </source>
</evidence>
<keyword evidence="8 12" id="KW-0457">Lysine biosynthesis</keyword>
<evidence type="ECO:0000256" key="8">
    <source>
        <dbReference type="ARBA" id="ARBA00023154"/>
    </source>
</evidence>
<dbReference type="InterPro" id="IPR013785">
    <property type="entry name" value="Aldolase_TIM"/>
</dbReference>
<dbReference type="Gene3D" id="3.20.20.70">
    <property type="entry name" value="Aldolase class I"/>
    <property type="match status" value="1"/>
</dbReference>
<evidence type="ECO:0000256" key="12">
    <source>
        <dbReference type="HAMAP-Rule" id="MF_00418"/>
    </source>
</evidence>
<keyword evidence="10 12" id="KW-0704">Schiff base</keyword>
<reference evidence="16" key="1">
    <citation type="submission" date="2016-08" db="EMBL/GenBank/DDBJ databases">
        <title>Complete Genome Seqeunce of Paenibacillus sp. BIHB 4019 from tea rhizoplane.</title>
        <authorList>
            <person name="Thakur R."/>
            <person name="Swarnkar M.K."/>
            <person name="Gulati A."/>
        </authorList>
    </citation>
    <scope>NUCLEOTIDE SEQUENCE [LARGE SCALE GENOMIC DNA]</scope>
    <source>
        <strain evidence="16">BIHB4019</strain>
    </source>
</reference>
<dbReference type="EC" id="4.3.3.7" evidence="4 12"/>
<evidence type="ECO:0000256" key="15">
    <source>
        <dbReference type="PIRSR" id="PIRSR001365-2"/>
    </source>
</evidence>
<dbReference type="PIRSF" id="PIRSF001365">
    <property type="entry name" value="DHDPS"/>
    <property type="match status" value="1"/>
</dbReference>
<comment type="subcellular location">
    <subcellularLocation>
        <location evidence="12">Cytoplasm</location>
    </subcellularLocation>
</comment>
<comment type="caution">
    <text evidence="12">Was originally thought to be a dihydrodipicolinate synthase (DHDPS), catalyzing the condensation of (S)-aspartate-beta-semialdehyde [(S)-ASA] and pyruvate to dihydrodipicolinate (DHDP). However, it was shown in E.coli that the product of the enzymatic reaction is not dihydrodipicolinate but in fact (4S)-4-hydroxy-2,3,4,5-tetrahydro-(2S)-dipicolinic acid (HTPA), and that the consecutive dehydration reaction leading to DHDP is not spontaneous but catalyzed by DapB.</text>
</comment>
<dbReference type="EMBL" id="CP016808">
    <property type="protein sequence ID" value="ANY66123.1"/>
    <property type="molecule type" value="Genomic_DNA"/>
</dbReference>
<evidence type="ECO:0000256" key="11">
    <source>
        <dbReference type="ARBA" id="ARBA00047836"/>
    </source>
</evidence>
<keyword evidence="7 12" id="KW-0220">Diaminopimelate biosynthesis</keyword>
<evidence type="ECO:0000256" key="10">
    <source>
        <dbReference type="ARBA" id="ARBA00023270"/>
    </source>
</evidence>
<accession>A0A1B2DEI9</accession>
<keyword evidence="5 12" id="KW-0963">Cytoplasm</keyword>
<comment type="caution">
    <text evidence="12">Lacks conserved residue(s) required for the propagation of feature annotation.</text>
</comment>
<dbReference type="CDD" id="cd00408">
    <property type="entry name" value="DHDPS-like"/>
    <property type="match status" value="1"/>
</dbReference>
<evidence type="ECO:0000256" key="14">
    <source>
        <dbReference type="PIRSR" id="PIRSR001365-1"/>
    </source>
</evidence>